<dbReference type="SUPFAM" id="SSF51905">
    <property type="entry name" value="FAD/NAD(P)-binding domain"/>
    <property type="match status" value="1"/>
</dbReference>
<gene>
    <name evidence="6" type="ORF">JFL75_17495</name>
</gene>
<keyword evidence="3" id="KW-0560">Oxidoreductase</keyword>
<evidence type="ECO:0000256" key="2">
    <source>
        <dbReference type="ARBA" id="ARBA00022723"/>
    </source>
</evidence>
<reference evidence="6" key="1">
    <citation type="submission" date="2021-01" db="EMBL/GenBank/DDBJ databases">
        <title>Description of Breznakiella homolactica.</title>
        <authorList>
            <person name="Song Y."/>
            <person name="Brune A."/>
        </authorList>
    </citation>
    <scope>NUCLEOTIDE SEQUENCE</scope>
    <source>
        <strain evidence="6">RmG30</strain>
    </source>
</reference>
<dbReference type="PRINTS" id="PR00420">
    <property type="entry name" value="RNGMNOXGNASE"/>
</dbReference>
<dbReference type="GO" id="GO:0051539">
    <property type="term" value="F:4 iron, 4 sulfur cluster binding"/>
    <property type="evidence" value="ECO:0007669"/>
    <property type="project" value="UniProtKB-KW"/>
</dbReference>
<dbReference type="GO" id="GO:0046872">
    <property type="term" value="F:metal ion binding"/>
    <property type="evidence" value="ECO:0007669"/>
    <property type="project" value="UniProtKB-KW"/>
</dbReference>
<evidence type="ECO:0000256" key="5">
    <source>
        <dbReference type="ARBA" id="ARBA00023014"/>
    </source>
</evidence>
<protein>
    <submittedName>
        <fullName evidence="6">FAD-dependent oxidoreductase</fullName>
    </submittedName>
</protein>
<evidence type="ECO:0000313" key="7">
    <source>
        <dbReference type="Proteomes" id="UP000595917"/>
    </source>
</evidence>
<evidence type="ECO:0000256" key="1">
    <source>
        <dbReference type="ARBA" id="ARBA00022485"/>
    </source>
</evidence>
<proteinExistence type="predicted"/>
<keyword evidence="2" id="KW-0479">Metal-binding</keyword>
<organism evidence="6 7">
    <name type="scientific">Breznakiella homolactica</name>
    <dbReference type="NCBI Taxonomy" id="2798577"/>
    <lineage>
        <taxon>Bacteria</taxon>
        <taxon>Pseudomonadati</taxon>
        <taxon>Spirochaetota</taxon>
        <taxon>Spirochaetia</taxon>
        <taxon>Spirochaetales</taxon>
        <taxon>Breznakiellaceae</taxon>
        <taxon>Breznakiella</taxon>
    </lineage>
</organism>
<sequence length="456" mass="49198">MHKHAEFECDVAVIGAGPGGLTAAIAAAREGMQVILVERTAVLGGCASSGLGILGYLDAKGRKTLGGISWEYLEKLKEIEGTMMPSPCPVHNSITPISSEAFKCLAVRMCKEAGVKVLFNCDLTGVQVENGTVKAVRVYGKCTDIDIKAKVFVDGTGDGDLAYMAGAEYVRGQDGTALMQPSTMMFSVTGHDLEKFYAFLEKNPSELGIKEKYAEGYDLNFFRTVPGHCLIGLTEMIKKAQAAGDMDVPRNQFIYIKTASEKILAINTSRIINIDASDPFELSAGIEEGYRQVEVLMAFMRKYIPGFEHVALANISSTLGIRETRHFIGKKRLTREMLPQYISGAPDDTVALCSYNIDIHSGDGDYIDLYRVEEPFGIPYGCLVPETVKGLFLAGRTLSVDGYVFAAARVMGPLIACAEAIGVAASMAVKENLDPAEIDVAALRKTLLKNGAILTV</sequence>
<dbReference type="AlphaFoldDB" id="A0A7T7XLS2"/>
<dbReference type="InterPro" id="IPR036188">
    <property type="entry name" value="FAD/NAD-bd_sf"/>
</dbReference>
<accession>A0A7T7XLS2</accession>
<name>A0A7T7XLS2_9SPIR</name>
<dbReference type="EMBL" id="CP067089">
    <property type="protein sequence ID" value="QQO08701.1"/>
    <property type="molecule type" value="Genomic_DNA"/>
</dbReference>
<dbReference type="Proteomes" id="UP000595917">
    <property type="component" value="Chromosome"/>
</dbReference>
<dbReference type="RefSeq" id="WP_215626007.1">
    <property type="nucleotide sequence ID" value="NZ_CP067089.2"/>
</dbReference>
<dbReference type="PANTHER" id="PTHR43498">
    <property type="entry name" value="FERREDOXIN:COB-COM HETERODISULFIDE REDUCTASE SUBUNIT A"/>
    <property type="match status" value="1"/>
</dbReference>
<dbReference type="Pfam" id="PF12831">
    <property type="entry name" value="FAD_oxidored"/>
    <property type="match status" value="1"/>
</dbReference>
<keyword evidence="1" id="KW-0004">4Fe-4S</keyword>
<keyword evidence="7" id="KW-1185">Reference proteome</keyword>
<keyword evidence="5" id="KW-0411">Iron-sulfur</keyword>
<evidence type="ECO:0000313" key="6">
    <source>
        <dbReference type="EMBL" id="QQO08701.1"/>
    </source>
</evidence>
<keyword evidence="4" id="KW-0408">Iron</keyword>
<dbReference type="GO" id="GO:0016491">
    <property type="term" value="F:oxidoreductase activity"/>
    <property type="evidence" value="ECO:0007669"/>
    <property type="project" value="UniProtKB-KW"/>
</dbReference>
<dbReference type="PANTHER" id="PTHR43498:SF1">
    <property type="entry name" value="COB--COM HETERODISULFIDE REDUCTASE IRON-SULFUR SUBUNIT A"/>
    <property type="match status" value="1"/>
</dbReference>
<evidence type="ECO:0000256" key="3">
    <source>
        <dbReference type="ARBA" id="ARBA00023002"/>
    </source>
</evidence>
<evidence type="ECO:0000256" key="4">
    <source>
        <dbReference type="ARBA" id="ARBA00023004"/>
    </source>
</evidence>
<dbReference type="KEGG" id="bhc:JFL75_17495"/>
<dbReference type="InterPro" id="IPR039650">
    <property type="entry name" value="HdrA-like"/>
</dbReference>
<dbReference type="Gene3D" id="3.50.50.60">
    <property type="entry name" value="FAD/NAD(P)-binding domain"/>
    <property type="match status" value="1"/>
</dbReference>